<keyword evidence="3" id="KW-0378">Hydrolase</keyword>
<dbReference type="Pfam" id="PF07687">
    <property type="entry name" value="M20_dimer"/>
    <property type="match status" value="1"/>
</dbReference>
<dbReference type="RefSeq" id="WP_368652085.1">
    <property type="nucleotide sequence ID" value="NZ_CP162599.1"/>
</dbReference>
<organism evidence="7">
    <name type="scientific">Ornithinibacillus sp. 4-3</name>
    <dbReference type="NCBI Taxonomy" id="3231488"/>
    <lineage>
        <taxon>Bacteria</taxon>
        <taxon>Bacillati</taxon>
        <taxon>Bacillota</taxon>
        <taxon>Bacilli</taxon>
        <taxon>Bacillales</taxon>
        <taxon>Bacillaceae</taxon>
        <taxon>Ornithinibacillus</taxon>
    </lineage>
</organism>
<feature type="active site" evidence="5">
    <location>
        <position position="93"/>
    </location>
</feature>
<dbReference type="SUPFAM" id="SSF55031">
    <property type="entry name" value="Bacterial exopeptidase dimerisation domain"/>
    <property type="match status" value="1"/>
</dbReference>
<protein>
    <submittedName>
        <fullName evidence="7">M20 family metallopeptidase</fullName>
    </submittedName>
</protein>
<keyword evidence="2" id="KW-0479">Metal-binding</keyword>
<evidence type="ECO:0000256" key="5">
    <source>
        <dbReference type="PIRSR" id="PIRSR037238-1"/>
    </source>
</evidence>
<gene>
    <name evidence="7" type="ORF">AB4Y30_09945</name>
</gene>
<evidence type="ECO:0000313" key="7">
    <source>
        <dbReference type="EMBL" id="XDK31358.1"/>
    </source>
</evidence>
<reference evidence="7" key="1">
    <citation type="submission" date="2024-07" db="EMBL/GenBank/DDBJ databases">
        <title>Halotolerant mesophilic bacterium Ornithinibacillus sp. 4-3, sp. nov., isolated from soil.</title>
        <authorList>
            <person name="Sidarenka A.V."/>
            <person name="Guliayeva D.E."/>
            <person name="Leanovich S.I."/>
            <person name="Hileuskaya K.S."/>
            <person name="Akhremchuk A.E."/>
            <person name="Sikolenko M.A."/>
            <person name="Valentovich L.N."/>
        </authorList>
    </citation>
    <scope>NUCLEOTIDE SEQUENCE</scope>
    <source>
        <strain evidence="7">4-3</strain>
    </source>
</reference>
<dbReference type="PIRSF" id="PIRSF037238">
    <property type="entry name" value="Carboxypeptidase_G2"/>
    <property type="match status" value="1"/>
</dbReference>
<dbReference type="PROSITE" id="PS00758">
    <property type="entry name" value="ARGE_DAPE_CPG2_1"/>
    <property type="match status" value="1"/>
</dbReference>
<dbReference type="InterPro" id="IPR002933">
    <property type="entry name" value="Peptidase_M20"/>
</dbReference>
<dbReference type="PANTHER" id="PTHR43808">
    <property type="entry name" value="ACETYLORNITHINE DEACETYLASE"/>
    <property type="match status" value="1"/>
</dbReference>
<dbReference type="PANTHER" id="PTHR43808:SF9">
    <property type="entry name" value="BLL0789 PROTEIN"/>
    <property type="match status" value="1"/>
</dbReference>
<sequence length="387" mass="42338">MIVISTNDSQVFLNANIDQIKKDLLKLVQAESPSKDIEKLNQCREVIQQMMKEKFNDLFKVTTYTDEEYGTHLLYELNESNQKARILFLSHYDTVWNVGDLEIKEDGNKIYGPGIFDMKSGLLSSVWAIATLLEEGELPIEPVFLFTSDEELGSATSRPLIEEVAQTCDAAFILEPPQATTNALKTERKGVGRYTVIAHGKSAHAGNHHEDGVNAINEIARIVTKVADLTDYAVGTTVNVGQITGGTKTNVVPEKAQIEIDFRVKTQTEADRIQAFMNALVPEDKHIKLEIEGGLNRPPLEKTPENEKLFKLAETAAEKLGIEISASAVGGGSDGNFTSAIGVPTLDGLGIPGDGAHARIEHILFDQFVDRCALVAEVCKAFAAKNN</sequence>
<evidence type="ECO:0000256" key="3">
    <source>
        <dbReference type="ARBA" id="ARBA00022801"/>
    </source>
</evidence>
<proteinExistence type="predicted"/>
<dbReference type="SUPFAM" id="SSF53187">
    <property type="entry name" value="Zn-dependent exopeptidases"/>
    <property type="match status" value="1"/>
</dbReference>
<dbReference type="InterPro" id="IPR001261">
    <property type="entry name" value="ArgE/DapE_CS"/>
</dbReference>
<comment type="cofactor">
    <cofactor evidence="1">
        <name>Zn(2+)</name>
        <dbReference type="ChEBI" id="CHEBI:29105"/>
    </cofactor>
</comment>
<evidence type="ECO:0000256" key="2">
    <source>
        <dbReference type="ARBA" id="ARBA00022723"/>
    </source>
</evidence>
<dbReference type="Pfam" id="PF01546">
    <property type="entry name" value="Peptidase_M20"/>
    <property type="match status" value="1"/>
</dbReference>
<name>A0AB39HLS0_9BACI</name>
<dbReference type="InterPro" id="IPR017150">
    <property type="entry name" value="Pept_M20_glutamate_carboxypep"/>
</dbReference>
<feature type="domain" description="Peptidase M20 dimerisation" evidence="6">
    <location>
        <begin position="186"/>
        <end position="282"/>
    </location>
</feature>
<evidence type="ECO:0000256" key="1">
    <source>
        <dbReference type="ARBA" id="ARBA00001947"/>
    </source>
</evidence>
<dbReference type="Gene3D" id="3.30.70.360">
    <property type="match status" value="1"/>
</dbReference>
<dbReference type="GO" id="GO:0046872">
    <property type="term" value="F:metal ion binding"/>
    <property type="evidence" value="ECO:0007669"/>
    <property type="project" value="UniProtKB-KW"/>
</dbReference>
<dbReference type="Gene3D" id="3.40.630.10">
    <property type="entry name" value="Zn peptidases"/>
    <property type="match status" value="1"/>
</dbReference>
<keyword evidence="4" id="KW-0862">Zinc</keyword>
<evidence type="ECO:0000256" key="4">
    <source>
        <dbReference type="ARBA" id="ARBA00022833"/>
    </source>
</evidence>
<dbReference type="InterPro" id="IPR036264">
    <property type="entry name" value="Bact_exopeptidase_dim_dom"/>
</dbReference>
<feature type="active site" description="Proton acceptor" evidence="5">
    <location>
        <position position="150"/>
    </location>
</feature>
<dbReference type="GO" id="GO:0016787">
    <property type="term" value="F:hydrolase activity"/>
    <property type="evidence" value="ECO:0007669"/>
    <property type="project" value="UniProtKB-KW"/>
</dbReference>
<dbReference type="EMBL" id="CP162599">
    <property type="protein sequence ID" value="XDK31358.1"/>
    <property type="molecule type" value="Genomic_DNA"/>
</dbReference>
<dbReference type="InterPro" id="IPR050072">
    <property type="entry name" value="Peptidase_M20A"/>
</dbReference>
<accession>A0AB39HLS0</accession>
<evidence type="ECO:0000259" key="6">
    <source>
        <dbReference type="Pfam" id="PF07687"/>
    </source>
</evidence>
<dbReference type="CDD" id="cd03885">
    <property type="entry name" value="M20_CPDG2"/>
    <property type="match status" value="1"/>
</dbReference>
<dbReference type="InterPro" id="IPR011650">
    <property type="entry name" value="Peptidase_M20_dimer"/>
</dbReference>
<dbReference type="AlphaFoldDB" id="A0AB39HLS0"/>